<dbReference type="InterPro" id="IPR036188">
    <property type="entry name" value="FAD/NAD-bd_sf"/>
</dbReference>
<dbReference type="GO" id="GO:0004148">
    <property type="term" value="F:dihydrolipoyl dehydrogenase (NADH) activity"/>
    <property type="evidence" value="ECO:0007669"/>
    <property type="project" value="TreeGrafter"/>
</dbReference>
<dbReference type="Proteomes" id="UP000245934">
    <property type="component" value="Unassembled WGS sequence"/>
</dbReference>
<dbReference type="PRINTS" id="PR00368">
    <property type="entry name" value="FADPNR"/>
</dbReference>
<sequence>MIVVIGGGPAGRYAAMRLSKAGKKVRIIDKRSTGLGGQCLHQGCMTICALNDVARFMEQARIFQDQGILNFSAELSYPALISKMQEIIGQIAGVIEQETQQTGVEVIKGTAEIQGSNLFINGELMPAEAIIIASGAQPKVPEISGCCLPGVYTAHTILSMPDLPKRMVIIGSGVIAAEFAYIFSSFGTNVTILARSSLLRTFPDQLIKEAKKDLGRVSIEEHVTVAGISGQTRVSGVIIREDSSIREIPADAVLLATGMNPNTSFISGIACSPDGAVLVNERMETSVPGIYAAGDVTGTGYLTPIARHQGRKTADSILGNNHEPDPIAVPQAIKLSHDLAFCRMSPTVSKALSIPGPAGPGTFWEVPGHHTGSSLVEFDKNGHLTGLAEASPSGAVAMAYLGWMMNSNTTIDEFDRFIEVHPSADGIPWLLKYLNGKRK</sequence>
<evidence type="ECO:0000313" key="3">
    <source>
        <dbReference type="Proteomes" id="UP000245934"/>
    </source>
</evidence>
<gene>
    <name evidence="2" type="ORF">DLD82_04640</name>
</gene>
<evidence type="ECO:0000313" key="2">
    <source>
        <dbReference type="EMBL" id="PWR75428.1"/>
    </source>
</evidence>
<comment type="caution">
    <text evidence="2">The sequence shown here is derived from an EMBL/GenBank/DDBJ whole genome shotgun (WGS) entry which is preliminary data.</text>
</comment>
<accession>A0A2V2NGB9</accession>
<dbReference type="PRINTS" id="PR00411">
    <property type="entry name" value="PNDRDTASEI"/>
</dbReference>
<dbReference type="PANTHER" id="PTHR22912">
    <property type="entry name" value="DISULFIDE OXIDOREDUCTASE"/>
    <property type="match status" value="1"/>
</dbReference>
<dbReference type="PANTHER" id="PTHR22912:SF151">
    <property type="entry name" value="DIHYDROLIPOYL DEHYDROGENASE, MITOCHONDRIAL"/>
    <property type="match status" value="1"/>
</dbReference>
<organism evidence="2 3">
    <name type="scientific">Methanospirillum stamsii</name>
    <dbReference type="NCBI Taxonomy" id="1277351"/>
    <lineage>
        <taxon>Archaea</taxon>
        <taxon>Methanobacteriati</taxon>
        <taxon>Methanobacteriota</taxon>
        <taxon>Stenosarchaea group</taxon>
        <taxon>Methanomicrobia</taxon>
        <taxon>Methanomicrobiales</taxon>
        <taxon>Methanospirillaceae</taxon>
        <taxon>Methanospirillum</taxon>
    </lineage>
</organism>
<dbReference type="SUPFAM" id="SSF51905">
    <property type="entry name" value="FAD/NAD(P)-binding domain"/>
    <property type="match status" value="1"/>
</dbReference>
<dbReference type="InterPro" id="IPR050151">
    <property type="entry name" value="Class-I_Pyr_Nuc-Dis_Oxidored"/>
</dbReference>
<proteinExistence type="predicted"/>
<dbReference type="RefSeq" id="WP_109939947.1">
    <property type="nucleotide sequence ID" value="NZ_CP176366.1"/>
</dbReference>
<keyword evidence="3" id="KW-1185">Reference proteome</keyword>
<dbReference type="OrthoDB" id="27922at2157"/>
<dbReference type="GO" id="GO:0006103">
    <property type="term" value="P:2-oxoglutarate metabolic process"/>
    <property type="evidence" value="ECO:0007669"/>
    <property type="project" value="TreeGrafter"/>
</dbReference>
<dbReference type="InterPro" id="IPR023753">
    <property type="entry name" value="FAD/NAD-binding_dom"/>
</dbReference>
<dbReference type="GO" id="GO:0050660">
    <property type="term" value="F:flavin adenine dinucleotide binding"/>
    <property type="evidence" value="ECO:0007669"/>
    <property type="project" value="TreeGrafter"/>
</dbReference>
<dbReference type="Pfam" id="PF07992">
    <property type="entry name" value="Pyr_redox_2"/>
    <property type="match status" value="1"/>
</dbReference>
<feature type="domain" description="FAD/NAD(P)-binding" evidence="1">
    <location>
        <begin position="2"/>
        <end position="310"/>
    </location>
</feature>
<name>A0A2V2NGB9_9EURY</name>
<evidence type="ECO:0000259" key="1">
    <source>
        <dbReference type="Pfam" id="PF07992"/>
    </source>
</evidence>
<protein>
    <submittedName>
        <fullName evidence="2">NAD(P)/FAD-dependent oxidoreductase</fullName>
    </submittedName>
</protein>
<dbReference type="AlphaFoldDB" id="A0A2V2NGB9"/>
<dbReference type="Gene3D" id="3.50.50.60">
    <property type="entry name" value="FAD/NAD(P)-binding domain"/>
    <property type="match status" value="1"/>
</dbReference>
<dbReference type="GeneID" id="97609650"/>
<reference evidence="2 3" key="1">
    <citation type="submission" date="2018-05" db="EMBL/GenBank/DDBJ databases">
        <title>Draft genome of Methanospirillum stamsii Pt1.</title>
        <authorList>
            <person name="Dueholm M.S."/>
            <person name="Nielsen P.H."/>
            <person name="Bakmann L.F."/>
            <person name="Otzen D.E."/>
        </authorList>
    </citation>
    <scope>NUCLEOTIDE SEQUENCE [LARGE SCALE GENOMIC DNA]</scope>
    <source>
        <strain evidence="2 3">Pt1</strain>
    </source>
</reference>
<dbReference type="EMBL" id="QGMZ01000010">
    <property type="protein sequence ID" value="PWR75428.1"/>
    <property type="molecule type" value="Genomic_DNA"/>
</dbReference>